<keyword evidence="1" id="KW-0472">Membrane</keyword>
<evidence type="ECO:0000313" key="3">
    <source>
        <dbReference type="Proteomes" id="UP000515734"/>
    </source>
</evidence>
<evidence type="ECO:0000313" key="2">
    <source>
        <dbReference type="EMBL" id="BCI51544.1"/>
    </source>
</evidence>
<feature type="transmembrane region" description="Helical" evidence="1">
    <location>
        <begin position="56"/>
        <end position="76"/>
    </location>
</feature>
<dbReference type="EMBL" id="AP023287">
    <property type="protein sequence ID" value="BCI51544.1"/>
    <property type="molecule type" value="Genomic_DNA"/>
</dbReference>
<proteinExistence type="predicted"/>
<evidence type="ECO:0000256" key="1">
    <source>
        <dbReference type="SAM" id="Phobius"/>
    </source>
</evidence>
<name>A0A6S6NYL9_9MYCO</name>
<dbReference type="Proteomes" id="UP000515734">
    <property type="component" value="Chromosome"/>
</dbReference>
<sequence length="77" mass="8372">MGLLRRALALEVSVGAVLQTLVWSALPYLIVGVVVVGLRAEHLHHMQTLYGSRDQLLSFGILVAGWPAVLIADVCMY</sequence>
<reference evidence="2 3" key="1">
    <citation type="submission" date="2020-07" db="EMBL/GenBank/DDBJ databases">
        <title>Complete genome sequence of Mycolicibacterium litorale like strain isolated from cardiac implantable electronic device infection.</title>
        <authorList>
            <person name="Fukano H."/>
            <person name="Miyama H."/>
            <person name="Hoshino Y."/>
        </authorList>
    </citation>
    <scope>NUCLEOTIDE SEQUENCE [LARGE SCALE GENOMIC DNA]</scope>
    <source>
        <strain evidence="2 3">NIIDNTM18</strain>
    </source>
</reference>
<keyword evidence="1" id="KW-1133">Transmembrane helix</keyword>
<protein>
    <submittedName>
        <fullName evidence="2">Uncharacterized protein</fullName>
    </submittedName>
</protein>
<dbReference type="AlphaFoldDB" id="A0A6S6NYL9"/>
<gene>
    <name evidence="2" type="ORF">NIIDNTM18_08220</name>
</gene>
<accession>A0A6S6NYL9</accession>
<feature type="transmembrane region" description="Helical" evidence="1">
    <location>
        <begin position="12"/>
        <end position="36"/>
    </location>
</feature>
<organism evidence="2 3">
    <name type="scientific">Mycolicibacterium litorale</name>
    <dbReference type="NCBI Taxonomy" id="758802"/>
    <lineage>
        <taxon>Bacteria</taxon>
        <taxon>Bacillati</taxon>
        <taxon>Actinomycetota</taxon>
        <taxon>Actinomycetes</taxon>
        <taxon>Mycobacteriales</taxon>
        <taxon>Mycobacteriaceae</taxon>
        <taxon>Mycolicibacterium</taxon>
    </lineage>
</organism>
<keyword evidence="1" id="KW-0812">Transmembrane</keyword>